<name>A0A381KQY5_9ENTR</name>
<evidence type="ECO:0000313" key="1">
    <source>
        <dbReference type="EMBL" id="SUY92906.1"/>
    </source>
</evidence>
<gene>
    <name evidence="1" type="ORF">NCTC12119_04936</name>
</gene>
<accession>A0A381KQY5</accession>
<reference evidence="1 2" key="1">
    <citation type="submission" date="2018-06" db="EMBL/GenBank/DDBJ databases">
        <authorList>
            <consortium name="Pathogen Informatics"/>
            <person name="Doyle S."/>
        </authorList>
    </citation>
    <scope>NUCLEOTIDE SEQUENCE [LARGE SCALE GENOMIC DNA]</scope>
    <source>
        <strain evidence="1 2">NCTC12119</strain>
    </source>
</reference>
<sequence>MIQKRTLTDEEVALLKHNEWITIIYNDAKRVTCRFLGLDAGVIQFGAMGWDDAIDLNQVTVERMAHD</sequence>
<organism evidence="1 2">
    <name type="scientific">Buttiauxella agrestis</name>
    <dbReference type="NCBI Taxonomy" id="82977"/>
    <lineage>
        <taxon>Bacteria</taxon>
        <taxon>Pseudomonadati</taxon>
        <taxon>Pseudomonadota</taxon>
        <taxon>Gammaproteobacteria</taxon>
        <taxon>Enterobacterales</taxon>
        <taxon>Enterobacteriaceae</taxon>
        <taxon>Buttiauxella</taxon>
    </lineage>
</organism>
<dbReference type="AlphaFoldDB" id="A0A381KQY5"/>
<dbReference type="RefSeq" id="WP_115632133.1">
    <property type="nucleotide sequence ID" value="NZ_UIGI01000002.1"/>
</dbReference>
<dbReference type="EMBL" id="UIGI01000002">
    <property type="protein sequence ID" value="SUY92906.1"/>
    <property type="molecule type" value="Genomic_DNA"/>
</dbReference>
<proteinExistence type="predicted"/>
<dbReference type="Proteomes" id="UP000255528">
    <property type="component" value="Unassembled WGS sequence"/>
</dbReference>
<protein>
    <submittedName>
        <fullName evidence="1">Uncharacterized protein</fullName>
    </submittedName>
</protein>
<evidence type="ECO:0000313" key="2">
    <source>
        <dbReference type="Proteomes" id="UP000255528"/>
    </source>
</evidence>